<name>K2HEI9_9RHOB</name>
<comment type="caution">
    <text evidence="2">The sequence shown here is derived from an EMBL/GenBank/DDBJ whole genome shotgun (WGS) entry which is preliminary data.</text>
</comment>
<protein>
    <submittedName>
        <fullName evidence="2">Twin-arginine translocation pathway signal sequence domain protein, putative</fullName>
    </submittedName>
</protein>
<sequence length="151" mass="16693">MTSRRSALATMLCLPVLCLGAPLAADGAKRVFAPGGYALGGVDPVGYFVDGRARMGSEKWKLHWAGALWLFADAASMGTFESNPRRFAPRYGGHCAYAMAHGDVRPVDPAAWAIRDGHLYLTRTPETLAMWQRDPDRYMAMADAVWSRMWR</sequence>
<dbReference type="eggNOG" id="COG3350">
    <property type="taxonomic scope" value="Bacteria"/>
</dbReference>
<dbReference type="NCBIfam" id="NF041384">
    <property type="entry name" value="YHS_seleno_dom"/>
    <property type="match status" value="1"/>
</dbReference>
<dbReference type="EMBL" id="AMGO01000001">
    <property type="protein sequence ID" value="EKE45878.1"/>
    <property type="molecule type" value="Genomic_DNA"/>
</dbReference>
<organism evidence="2 3">
    <name type="scientific">Oceaniovalibus guishaninsula JLT2003</name>
    <dbReference type="NCBI Taxonomy" id="1231392"/>
    <lineage>
        <taxon>Bacteria</taxon>
        <taxon>Pseudomonadati</taxon>
        <taxon>Pseudomonadota</taxon>
        <taxon>Alphaproteobacteria</taxon>
        <taxon>Rhodobacterales</taxon>
        <taxon>Roseobacteraceae</taxon>
        <taxon>Oceaniovalibus</taxon>
    </lineage>
</organism>
<reference evidence="2 3" key="1">
    <citation type="journal article" date="2012" name="J. Bacteriol.">
        <title>Draft Genome Sequence of Oceaniovalibus guishaninsula JLT2003T.</title>
        <authorList>
            <person name="Tang K."/>
            <person name="Liu K."/>
            <person name="Jiao N."/>
        </authorList>
    </citation>
    <scope>NUCLEOTIDE SEQUENCE [LARGE SCALE GENOMIC DNA]</scope>
    <source>
        <strain evidence="2 3">JLT2003</strain>
    </source>
</reference>
<evidence type="ECO:0000313" key="2">
    <source>
        <dbReference type="EMBL" id="EKE45878.1"/>
    </source>
</evidence>
<dbReference type="STRING" id="1231392.OCGS_0104"/>
<gene>
    <name evidence="2" type="ORF">OCGS_0104</name>
</gene>
<proteinExistence type="predicted"/>
<accession>K2HEI9</accession>
<feature type="chain" id="PRO_5003858499" evidence="1">
    <location>
        <begin position="25"/>
        <end position="151"/>
    </location>
</feature>
<dbReference type="RefSeq" id="WP_007425257.1">
    <property type="nucleotide sequence ID" value="NZ_AMGO01000001.1"/>
</dbReference>
<dbReference type="AlphaFoldDB" id="K2HEI9"/>
<keyword evidence="1" id="KW-0732">Signal</keyword>
<evidence type="ECO:0000256" key="1">
    <source>
        <dbReference type="SAM" id="SignalP"/>
    </source>
</evidence>
<evidence type="ECO:0000313" key="3">
    <source>
        <dbReference type="Proteomes" id="UP000006765"/>
    </source>
</evidence>
<keyword evidence="3" id="KW-1185">Reference proteome</keyword>
<dbReference type="OrthoDB" id="344729at2"/>
<feature type="signal peptide" evidence="1">
    <location>
        <begin position="1"/>
        <end position="24"/>
    </location>
</feature>
<dbReference type="Proteomes" id="UP000006765">
    <property type="component" value="Unassembled WGS sequence"/>
</dbReference>